<feature type="transmembrane region" description="Helical" evidence="11">
    <location>
        <begin position="211"/>
        <end position="232"/>
    </location>
</feature>
<name>A0A8H5BNH8_9AGAR</name>
<dbReference type="PANTHER" id="PTHR28097">
    <property type="entry name" value="PHEROMONE A FACTOR RECEPTOR"/>
    <property type="match status" value="1"/>
</dbReference>
<evidence type="ECO:0000313" key="12">
    <source>
        <dbReference type="EMBL" id="KAF5326346.1"/>
    </source>
</evidence>
<evidence type="ECO:0000256" key="10">
    <source>
        <dbReference type="SAM" id="MobiDB-lite"/>
    </source>
</evidence>
<evidence type="ECO:0000313" key="13">
    <source>
        <dbReference type="Proteomes" id="UP000541558"/>
    </source>
</evidence>
<feature type="region of interest" description="Disordered" evidence="10">
    <location>
        <begin position="455"/>
        <end position="545"/>
    </location>
</feature>
<feature type="region of interest" description="Disordered" evidence="10">
    <location>
        <begin position="570"/>
        <end position="591"/>
    </location>
</feature>
<dbReference type="Pfam" id="PF02076">
    <property type="entry name" value="STE3"/>
    <property type="match status" value="1"/>
</dbReference>
<proteinExistence type="inferred from homology"/>
<comment type="similarity">
    <text evidence="2">Belongs to the G-protein coupled receptor 4 family.</text>
</comment>
<protein>
    <submittedName>
        <fullName evidence="12">Uncharacterized protein</fullName>
    </submittedName>
</protein>
<evidence type="ECO:0000256" key="5">
    <source>
        <dbReference type="ARBA" id="ARBA00022989"/>
    </source>
</evidence>
<feature type="compositionally biased region" description="Low complexity" evidence="10">
    <location>
        <begin position="351"/>
        <end position="379"/>
    </location>
</feature>
<keyword evidence="3" id="KW-0589">Pheromone response</keyword>
<comment type="caution">
    <text evidence="12">The sequence shown here is derived from an EMBL/GenBank/DDBJ whole genome shotgun (WGS) entry which is preliminary data.</text>
</comment>
<accession>A0A8H5BNH8</accession>
<dbReference type="Proteomes" id="UP000541558">
    <property type="component" value="Unassembled WGS sequence"/>
</dbReference>
<keyword evidence="5 11" id="KW-1133">Transmembrane helix</keyword>
<organism evidence="12 13">
    <name type="scientific">Ephemerocybe angulata</name>
    <dbReference type="NCBI Taxonomy" id="980116"/>
    <lineage>
        <taxon>Eukaryota</taxon>
        <taxon>Fungi</taxon>
        <taxon>Dikarya</taxon>
        <taxon>Basidiomycota</taxon>
        <taxon>Agaricomycotina</taxon>
        <taxon>Agaricomycetes</taxon>
        <taxon>Agaricomycetidae</taxon>
        <taxon>Agaricales</taxon>
        <taxon>Agaricineae</taxon>
        <taxon>Psathyrellaceae</taxon>
        <taxon>Ephemerocybe</taxon>
    </lineage>
</organism>
<evidence type="ECO:0000256" key="1">
    <source>
        <dbReference type="ARBA" id="ARBA00004141"/>
    </source>
</evidence>
<dbReference type="PANTHER" id="PTHR28097:SF1">
    <property type="entry name" value="PHEROMONE A FACTOR RECEPTOR"/>
    <property type="match status" value="1"/>
</dbReference>
<evidence type="ECO:0000256" key="11">
    <source>
        <dbReference type="SAM" id="Phobius"/>
    </source>
</evidence>
<feature type="transmembrane region" description="Helical" evidence="11">
    <location>
        <begin position="155"/>
        <end position="176"/>
    </location>
</feature>
<feature type="transmembrane region" description="Helical" evidence="11">
    <location>
        <begin position="66"/>
        <end position="86"/>
    </location>
</feature>
<evidence type="ECO:0000256" key="6">
    <source>
        <dbReference type="ARBA" id="ARBA00023040"/>
    </source>
</evidence>
<keyword evidence="9" id="KW-0807">Transducer</keyword>
<evidence type="ECO:0000256" key="9">
    <source>
        <dbReference type="ARBA" id="ARBA00023224"/>
    </source>
</evidence>
<dbReference type="EMBL" id="JAACJK010000163">
    <property type="protein sequence ID" value="KAF5326346.1"/>
    <property type="molecule type" value="Genomic_DNA"/>
</dbReference>
<keyword evidence="6" id="KW-0297">G-protein coupled receptor</keyword>
<evidence type="ECO:0000256" key="2">
    <source>
        <dbReference type="ARBA" id="ARBA00011085"/>
    </source>
</evidence>
<dbReference type="GO" id="GO:0000750">
    <property type="term" value="P:pheromone-dependent signal transduction involved in conjugation with cellular fusion"/>
    <property type="evidence" value="ECO:0007669"/>
    <property type="project" value="TreeGrafter"/>
</dbReference>
<dbReference type="GO" id="GO:0004932">
    <property type="term" value="F:mating-type factor pheromone receptor activity"/>
    <property type="evidence" value="ECO:0007669"/>
    <property type="project" value="InterPro"/>
</dbReference>
<comment type="subcellular location">
    <subcellularLocation>
        <location evidence="1">Membrane</location>
        <topology evidence="1">Multi-pass membrane protein</topology>
    </subcellularLocation>
</comment>
<keyword evidence="8" id="KW-0675">Receptor</keyword>
<feature type="compositionally biased region" description="Polar residues" evidence="10">
    <location>
        <begin position="536"/>
        <end position="545"/>
    </location>
</feature>
<keyword evidence="13" id="KW-1185">Reference proteome</keyword>
<feature type="transmembrane region" description="Helical" evidence="11">
    <location>
        <begin position="29"/>
        <end position="46"/>
    </location>
</feature>
<gene>
    <name evidence="12" type="ORF">D9611_000616</name>
</gene>
<feature type="compositionally biased region" description="Polar residues" evidence="10">
    <location>
        <begin position="514"/>
        <end position="526"/>
    </location>
</feature>
<evidence type="ECO:0000256" key="4">
    <source>
        <dbReference type="ARBA" id="ARBA00022692"/>
    </source>
</evidence>
<sequence>MAASLIAISFLCAILLAAFAPVKRVYGEIPAFAIVFWLFLGNLMHGVNSSLFADTVSVSSFVWCDISTKVVLGVNAAVPGAFICIGRRMELISSTRKIHDNPTVKRNTMIFEILLCYIVPVIYMVLHLLAQHHRFDIIEDFGCFAAVHPSTPGVVLVWVLPLLLGAAALLLSSLALKNSLQVSKAAFSVHLESRTHTISASLFIRRVATSIIMACITVITALFSLFSVPTLIPWKSWAYAHADMGRAVVLAPGDISNTRLRWWSLLAMSVAYVVLSFTCGEEAKDSYKWLEKQYLNRHRFGDRARQLFVRPQRLPRHVPRAQPCSPTGSLPHMVQLKSGWDDMVDFKPGSKSTWSKGTKSLRSTTPTSPSTSRSPSAASFRGERSPTGGPMTTEDRAFMDSTLSYLGSPPAQTLGIASPFHCTPSPTRLAAPSPTLAVPRRGLRPLSLVVADPVLPHGDAPEFPSPTVRRTPSSTRSSSKPPKNISAVIHADWPVPPETPSPVGSMSSRHRSRSPASDHSNSSSIDEVTEYASHLRSGSPSSHLYSENRYTMRPFEGSYVGYAVPIISAPQPSSSSAGRSPSLKQSIQSLRESWNRDRARHVSSHSQQDGIIMTVVQETV</sequence>
<dbReference type="AlphaFoldDB" id="A0A8H5BNH8"/>
<evidence type="ECO:0000256" key="8">
    <source>
        <dbReference type="ARBA" id="ARBA00023170"/>
    </source>
</evidence>
<feature type="transmembrane region" description="Helical" evidence="11">
    <location>
        <begin position="6"/>
        <end position="22"/>
    </location>
</feature>
<feature type="compositionally biased region" description="Low complexity" evidence="10">
    <location>
        <begin position="570"/>
        <end position="582"/>
    </location>
</feature>
<dbReference type="GO" id="GO:0005886">
    <property type="term" value="C:plasma membrane"/>
    <property type="evidence" value="ECO:0007669"/>
    <property type="project" value="TreeGrafter"/>
</dbReference>
<evidence type="ECO:0000256" key="3">
    <source>
        <dbReference type="ARBA" id="ARBA00022507"/>
    </source>
</evidence>
<keyword evidence="7 11" id="KW-0472">Membrane</keyword>
<feature type="region of interest" description="Disordered" evidence="10">
    <location>
        <begin position="351"/>
        <end position="395"/>
    </location>
</feature>
<feature type="compositionally biased region" description="Low complexity" evidence="10">
    <location>
        <begin position="465"/>
        <end position="483"/>
    </location>
</feature>
<feature type="transmembrane region" description="Helical" evidence="11">
    <location>
        <begin position="107"/>
        <end position="126"/>
    </location>
</feature>
<dbReference type="PRINTS" id="PR00899">
    <property type="entry name" value="GPCRSTE3"/>
</dbReference>
<keyword evidence="4 11" id="KW-0812">Transmembrane</keyword>
<dbReference type="OrthoDB" id="2874149at2759"/>
<dbReference type="InterPro" id="IPR001499">
    <property type="entry name" value="GPCR_STE3"/>
</dbReference>
<evidence type="ECO:0000256" key="7">
    <source>
        <dbReference type="ARBA" id="ARBA00023136"/>
    </source>
</evidence>
<reference evidence="12 13" key="1">
    <citation type="journal article" date="2020" name="ISME J.">
        <title>Uncovering the hidden diversity of litter-decomposition mechanisms in mushroom-forming fungi.</title>
        <authorList>
            <person name="Floudas D."/>
            <person name="Bentzer J."/>
            <person name="Ahren D."/>
            <person name="Johansson T."/>
            <person name="Persson P."/>
            <person name="Tunlid A."/>
        </authorList>
    </citation>
    <scope>NUCLEOTIDE SEQUENCE [LARGE SCALE GENOMIC DNA]</scope>
    <source>
        <strain evidence="12 13">CBS 175.51</strain>
    </source>
</reference>